<dbReference type="InterPro" id="IPR036582">
    <property type="entry name" value="Mao_N_sf"/>
</dbReference>
<feature type="domain" description="Copper amine oxidase-like N-terminal" evidence="2">
    <location>
        <begin position="33"/>
        <end position="138"/>
    </location>
</feature>
<evidence type="ECO:0000313" key="4">
    <source>
        <dbReference type="Proteomes" id="UP000256869"/>
    </source>
</evidence>
<accession>A0A3D9HTM9</accession>
<dbReference type="EMBL" id="QRDY01000029">
    <property type="protein sequence ID" value="RED52874.1"/>
    <property type="molecule type" value="Genomic_DNA"/>
</dbReference>
<proteinExistence type="predicted"/>
<gene>
    <name evidence="3" type="ORF">DFP95_1296</name>
</gene>
<evidence type="ECO:0000313" key="3">
    <source>
        <dbReference type="EMBL" id="RED52874.1"/>
    </source>
</evidence>
<dbReference type="AlphaFoldDB" id="A0A3D9HTM9"/>
<dbReference type="InterPro" id="IPR012854">
    <property type="entry name" value="Cu_amine_oxidase-like_N"/>
</dbReference>
<organism evidence="3 4">
    <name type="scientific">Cohnella lupini</name>
    <dbReference type="NCBI Taxonomy" id="1294267"/>
    <lineage>
        <taxon>Bacteria</taxon>
        <taxon>Bacillati</taxon>
        <taxon>Bacillota</taxon>
        <taxon>Bacilli</taxon>
        <taxon>Bacillales</taxon>
        <taxon>Paenibacillaceae</taxon>
        <taxon>Cohnella</taxon>
    </lineage>
</organism>
<evidence type="ECO:0000256" key="1">
    <source>
        <dbReference type="SAM" id="SignalP"/>
    </source>
</evidence>
<comment type="caution">
    <text evidence="3">The sequence shown here is derived from an EMBL/GenBank/DDBJ whole genome shotgun (WGS) entry which is preliminary data.</text>
</comment>
<evidence type="ECO:0000259" key="2">
    <source>
        <dbReference type="Pfam" id="PF07833"/>
    </source>
</evidence>
<protein>
    <submittedName>
        <fullName evidence="3">Copper amine oxidase-like protein</fullName>
    </submittedName>
</protein>
<dbReference type="SUPFAM" id="SSF55383">
    <property type="entry name" value="Copper amine oxidase, domain N"/>
    <property type="match status" value="1"/>
</dbReference>
<dbReference type="Gene3D" id="3.30.457.10">
    <property type="entry name" value="Copper amine oxidase-like, N-terminal domain"/>
    <property type="match status" value="1"/>
</dbReference>
<dbReference type="Proteomes" id="UP000256869">
    <property type="component" value="Unassembled WGS sequence"/>
</dbReference>
<sequence>MKKMMVLLLSVVLVGLLSIPAASLAAQPIQVLVNGDRVMFPDQQPKIINSQVLVPVRFVSDKLAGELKLAGKEITIVKGDRTIKLVIGAKSASVNGKKIDLGLAAQSDKGRTYVPLRFISEAMGEKVQWNAASKAVFIGEVKEIKVLSPEEMGIEVTPVGELKEYISPDSYFLKRSGNRKIEGFYILKRSDLPVKINDYVLYDIWNAGDNMGLHFKFDKPAIIYMSKTHTPRVRTALDSKTVRLPDGTRKYKYPVVSPVDQVSLDDETYLSFTMKEAKYIGLTFDYNGYLVLIENTGL</sequence>
<keyword evidence="4" id="KW-1185">Reference proteome</keyword>
<keyword evidence="1" id="KW-0732">Signal</keyword>
<name>A0A3D9HTM9_9BACL</name>
<feature type="signal peptide" evidence="1">
    <location>
        <begin position="1"/>
        <end position="25"/>
    </location>
</feature>
<dbReference type="RefSeq" id="WP_181907614.1">
    <property type="nucleotide sequence ID" value="NZ_QRDY01000029.1"/>
</dbReference>
<reference evidence="3 4" key="1">
    <citation type="submission" date="2018-07" db="EMBL/GenBank/DDBJ databases">
        <title>Genomic Encyclopedia of Type Strains, Phase III (KMG-III): the genomes of soil and plant-associated and newly described type strains.</title>
        <authorList>
            <person name="Whitman W."/>
        </authorList>
    </citation>
    <scope>NUCLEOTIDE SEQUENCE [LARGE SCALE GENOMIC DNA]</scope>
    <source>
        <strain evidence="3 4">CECT 8236</strain>
    </source>
</reference>
<feature type="chain" id="PRO_5017593463" evidence="1">
    <location>
        <begin position="26"/>
        <end position="298"/>
    </location>
</feature>
<dbReference type="Pfam" id="PF07833">
    <property type="entry name" value="Cu_amine_oxidN1"/>
    <property type="match status" value="1"/>
</dbReference>